<name>A0ABX2T8E0_9PROT</name>
<comment type="caution">
    <text evidence="3">The sequence shown here is derived from an EMBL/GenBank/DDBJ whole genome shotgun (WGS) entry which is preliminary data.</text>
</comment>
<protein>
    <submittedName>
        <fullName evidence="3">Uncharacterized protein</fullName>
    </submittedName>
</protein>
<evidence type="ECO:0000313" key="4">
    <source>
        <dbReference type="Proteomes" id="UP000584642"/>
    </source>
</evidence>
<dbReference type="Proteomes" id="UP000584642">
    <property type="component" value="Unassembled WGS sequence"/>
</dbReference>
<keyword evidence="2" id="KW-0472">Membrane</keyword>
<sequence>MAMPDRKAADQDPGRHAPPMPPPGGSPVEVRDAALRDPAPFGLYQRAGEPGAGLAAEDDVPVVTPHANPSNAPRGWTFGGSWMLALLAVFVLIALAALAL</sequence>
<dbReference type="RefSeq" id="WP_180282232.1">
    <property type="nucleotide sequence ID" value="NZ_JABFDB010000008.1"/>
</dbReference>
<proteinExistence type="predicted"/>
<evidence type="ECO:0000256" key="1">
    <source>
        <dbReference type="SAM" id="MobiDB-lite"/>
    </source>
</evidence>
<evidence type="ECO:0000256" key="2">
    <source>
        <dbReference type="SAM" id="Phobius"/>
    </source>
</evidence>
<reference evidence="3 4" key="1">
    <citation type="submission" date="2020-05" db="EMBL/GenBank/DDBJ databases">
        <title>Azospirillum oleiclasticum sp. nov, a nitrogen-fixing and heavy crude oil-emulsifying bacterium isolated from the crude oil of Yumen Oilfield.</title>
        <authorList>
            <person name="Wu D."/>
            <person name="Cai M."/>
            <person name="Zhang X."/>
        </authorList>
    </citation>
    <scope>NUCLEOTIDE SEQUENCE [LARGE SCALE GENOMIC DNA]</scope>
    <source>
        <strain evidence="3 4">ROY-1-1-2</strain>
    </source>
</reference>
<feature type="compositionally biased region" description="Pro residues" evidence="1">
    <location>
        <begin position="16"/>
        <end position="25"/>
    </location>
</feature>
<organism evidence="3 4">
    <name type="scientific">Azospirillum oleiclasticum</name>
    <dbReference type="NCBI Taxonomy" id="2735135"/>
    <lineage>
        <taxon>Bacteria</taxon>
        <taxon>Pseudomonadati</taxon>
        <taxon>Pseudomonadota</taxon>
        <taxon>Alphaproteobacteria</taxon>
        <taxon>Rhodospirillales</taxon>
        <taxon>Azospirillaceae</taxon>
        <taxon>Azospirillum</taxon>
    </lineage>
</organism>
<feature type="compositionally biased region" description="Basic and acidic residues" evidence="1">
    <location>
        <begin position="1"/>
        <end position="15"/>
    </location>
</feature>
<gene>
    <name evidence="3" type="ORF">HND93_12090</name>
</gene>
<feature type="transmembrane region" description="Helical" evidence="2">
    <location>
        <begin position="79"/>
        <end position="99"/>
    </location>
</feature>
<accession>A0ABX2T8E0</accession>
<keyword evidence="2" id="KW-0812">Transmembrane</keyword>
<keyword evidence="4" id="KW-1185">Reference proteome</keyword>
<dbReference type="EMBL" id="JABFDB010000008">
    <property type="protein sequence ID" value="NYZ20454.1"/>
    <property type="molecule type" value="Genomic_DNA"/>
</dbReference>
<feature type="region of interest" description="Disordered" evidence="1">
    <location>
        <begin position="1"/>
        <end position="31"/>
    </location>
</feature>
<keyword evidence="2" id="KW-1133">Transmembrane helix</keyword>
<evidence type="ECO:0000313" key="3">
    <source>
        <dbReference type="EMBL" id="NYZ20454.1"/>
    </source>
</evidence>